<reference evidence="1 2" key="1">
    <citation type="submission" date="2019-05" db="EMBL/GenBank/DDBJ databases">
        <title>The metagenome of a microbial culture collection derived from dairy environment covers the genomic content of the human microbiome.</title>
        <authorList>
            <person name="Roder T."/>
            <person name="Wuthrich D."/>
            <person name="Sattari Z."/>
            <person name="Von Ah U."/>
            <person name="Bar C."/>
            <person name="Ronchi F."/>
            <person name="Macpherson A.J."/>
            <person name="Ganal-Vonarburg S.C."/>
            <person name="Bruggmann R."/>
            <person name="Vergeres G."/>
        </authorList>
    </citation>
    <scope>NUCLEOTIDE SEQUENCE [LARGE SCALE GENOMIC DNA]</scope>
    <source>
        <strain evidence="1 2">FAM 24227</strain>
    </source>
</reference>
<evidence type="ECO:0000313" key="2">
    <source>
        <dbReference type="Proteomes" id="UP000306420"/>
    </source>
</evidence>
<evidence type="ECO:0000313" key="1">
    <source>
        <dbReference type="EMBL" id="TLQ37220.1"/>
    </source>
</evidence>
<protein>
    <submittedName>
        <fullName evidence="1">Uncharacterized protein</fullName>
    </submittedName>
</protein>
<dbReference type="EMBL" id="VBSP01000126">
    <property type="protein sequence ID" value="TLQ37220.1"/>
    <property type="molecule type" value="Genomic_DNA"/>
</dbReference>
<feature type="non-terminal residue" evidence="1">
    <location>
        <position position="1"/>
    </location>
</feature>
<comment type="caution">
    <text evidence="1">The sequence shown here is derived from an EMBL/GenBank/DDBJ whole genome shotgun (WGS) entry which is preliminary data.</text>
</comment>
<name>A0A5R9DU58_9LACT</name>
<dbReference type="Proteomes" id="UP000306420">
    <property type="component" value="Unassembled WGS sequence"/>
</dbReference>
<accession>A0A5R9DU58</accession>
<gene>
    <name evidence="1" type="ORF">FEZ33_12300</name>
</gene>
<dbReference type="AlphaFoldDB" id="A0A5R9DU58"/>
<sequence>KQYNDLGFEDRFKLLVDSEHSRRKSNKLQRLIRQAAFEVPSAEYCGRFLPVVRFFLPLFAGRFTNVCGIVYQ</sequence>
<proteinExistence type="predicted"/>
<organism evidence="1 2">
    <name type="scientific">Ruoffia tabacinasalis</name>
    <dbReference type="NCBI Taxonomy" id="87458"/>
    <lineage>
        <taxon>Bacteria</taxon>
        <taxon>Bacillati</taxon>
        <taxon>Bacillota</taxon>
        <taxon>Bacilli</taxon>
        <taxon>Lactobacillales</taxon>
        <taxon>Aerococcaceae</taxon>
        <taxon>Ruoffia</taxon>
    </lineage>
</organism>